<protein>
    <submittedName>
        <fullName evidence="3">DUF547 domain-containing protein</fullName>
    </submittedName>
</protein>
<organism evidence="3 4">
    <name type="scientific">Catenovulum adriaticum</name>
    <dbReference type="NCBI Taxonomy" id="2984846"/>
    <lineage>
        <taxon>Bacteria</taxon>
        <taxon>Pseudomonadati</taxon>
        <taxon>Pseudomonadota</taxon>
        <taxon>Gammaproteobacteria</taxon>
        <taxon>Alteromonadales</taxon>
        <taxon>Alteromonadaceae</taxon>
        <taxon>Catenovulum</taxon>
    </lineage>
</organism>
<evidence type="ECO:0000256" key="1">
    <source>
        <dbReference type="SAM" id="SignalP"/>
    </source>
</evidence>
<dbReference type="RefSeq" id="WP_268076372.1">
    <property type="nucleotide sequence ID" value="NZ_CP109966.1"/>
</dbReference>
<dbReference type="PANTHER" id="PTHR46361:SF3">
    <property type="entry name" value="ELECTRON CARRIER_ PROTEIN DISULFIDE OXIDOREDUCTASE"/>
    <property type="match status" value="1"/>
</dbReference>
<proteinExistence type="predicted"/>
<accession>A0ABY7ARD7</accession>
<dbReference type="Proteomes" id="UP001163726">
    <property type="component" value="Plasmid pCadTS8_1"/>
</dbReference>
<dbReference type="Pfam" id="PF04784">
    <property type="entry name" value="DUF547"/>
    <property type="match status" value="1"/>
</dbReference>
<keyword evidence="3" id="KW-0614">Plasmid</keyword>
<feature type="domain" description="DUF547" evidence="2">
    <location>
        <begin position="78"/>
        <end position="189"/>
    </location>
</feature>
<evidence type="ECO:0000259" key="2">
    <source>
        <dbReference type="Pfam" id="PF04784"/>
    </source>
</evidence>
<evidence type="ECO:0000313" key="3">
    <source>
        <dbReference type="EMBL" id="WAJ71691.1"/>
    </source>
</evidence>
<geneLocation type="plasmid" evidence="3 4">
    <name>pCadTS8_1</name>
</geneLocation>
<sequence length="268" mass="31169">MKIKYLLSLCLILSFYSKAQAEDNQDLHLLWDQILAQHVVKIAGGHATQFNYQALAQQPDRLDRYLNSLSAVSHKRFKQWHKNKQLAFLLNAYNAFTVKWIIKHYPVDSIRDTGGFFSSPWSKTFISLLGQTVSLDTIEHEWIRGNGQFNEPRIHFAVNCASVGCPALREQAYRAVQLNQQLEAQTVRFMSDSSRNYAKGKTLYFSSIFDWYDKDFEQGWQGVNSLYQFALKYKNELALNQTQIKQIKDESISLDFLKYDWSLNDVSK</sequence>
<evidence type="ECO:0000313" key="4">
    <source>
        <dbReference type="Proteomes" id="UP001163726"/>
    </source>
</evidence>
<feature type="chain" id="PRO_5046289696" evidence="1">
    <location>
        <begin position="22"/>
        <end position="268"/>
    </location>
</feature>
<keyword evidence="1" id="KW-0732">Signal</keyword>
<keyword evidence="4" id="KW-1185">Reference proteome</keyword>
<dbReference type="EMBL" id="CP109966">
    <property type="protein sequence ID" value="WAJ71691.1"/>
    <property type="molecule type" value="Genomic_DNA"/>
</dbReference>
<dbReference type="PANTHER" id="PTHR46361">
    <property type="entry name" value="ELECTRON CARRIER/ PROTEIN DISULFIDE OXIDOREDUCTASE"/>
    <property type="match status" value="1"/>
</dbReference>
<reference evidence="3" key="1">
    <citation type="submission" date="2022-10" db="EMBL/GenBank/DDBJ databases">
        <title>Catenovulum adriacola sp. nov. isolated in the Harbour of Susak.</title>
        <authorList>
            <person name="Schoch T."/>
            <person name="Reich S.J."/>
            <person name="Stoeferle S."/>
            <person name="Flaiz M."/>
            <person name="Kazda M."/>
            <person name="Riedel C.U."/>
            <person name="Duerre P."/>
        </authorList>
    </citation>
    <scope>NUCLEOTIDE SEQUENCE</scope>
    <source>
        <strain evidence="3">TS8</strain>
        <plasmid evidence="3">pCadTS8_1</plasmid>
    </source>
</reference>
<dbReference type="InterPro" id="IPR006869">
    <property type="entry name" value="DUF547"/>
</dbReference>
<gene>
    <name evidence="3" type="ORF">OLW01_15230</name>
</gene>
<name>A0ABY7ARD7_9ALTE</name>
<feature type="signal peptide" evidence="1">
    <location>
        <begin position="1"/>
        <end position="21"/>
    </location>
</feature>